<comment type="caution">
    <text evidence="1">The sequence shown here is derived from an EMBL/GenBank/DDBJ whole genome shotgun (WGS) entry which is preliminary data.</text>
</comment>
<dbReference type="Proteomes" id="UP001303046">
    <property type="component" value="Unassembled WGS sequence"/>
</dbReference>
<sequence>MGVDKDDAKETLLPVKTSDINIVKEGTGRRDLLFKAYVIVTMTWLWTGYTITVRYTRTTVPKDELNSVGDTSSDKKGSYSVGITAVLCTCVTAGFAGTQLLSSAIVIGIDGNANMELEEQSDALSEWMLQKKNTPSSNTKRRFALTSTAQDTCIIWYVSPEEESKERAASSA</sequence>
<keyword evidence="2" id="KW-1185">Reference proteome</keyword>
<gene>
    <name evidence="1" type="primary">Necator_chrIII.g11677</name>
    <name evidence="1" type="ORF">RB195_010912</name>
</gene>
<name>A0ABR1D0B8_NECAM</name>
<dbReference type="EMBL" id="JAVFWL010000003">
    <property type="protein sequence ID" value="KAK6743900.1"/>
    <property type="molecule type" value="Genomic_DNA"/>
</dbReference>
<evidence type="ECO:0000313" key="1">
    <source>
        <dbReference type="EMBL" id="KAK6743900.1"/>
    </source>
</evidence>
<protein>
    <submittedName>
        <fullName evidence="1">Uncharacterized protein</fullName>
    </submittedName>
</protein>
<organism evidence="1 2">
    <name type="scientific">Necator americanus</name>
    <name type="common">Human hookworm</name>
    <dbReference type="NCBI Taxonomy" id="51031"/>
    <lineage>
        <taxon>Eukaryota</taxon>
        <taxon>Metazoa</taxon>
        <taxon>Ecdysozoa</taxon>
        <taxon>Nematoda</taxon>
        <taxon>Chromadorea</taxon>
        <taxon>Rhabditida</taxon>
        <taxon>Rhabditina</taxon>
        <taxon>Rhabditomorpha</taxon>
        <taxon>Strongyloidea</taxon>
        <taxon>Ancylostomatidae</taxon>
        <taxon>Bunostominae</taxon>
        <taxon>Necator</taxon>
    </lineage>
</organism>
<accession>A0ABR1D0B8</accession>
<evidence type="ECO:0000313" key="2">
    <source>
        <dbReference type="Proteomes" id="UP001303046"/>
    </source>
</evidence>
<reference evidence="1 2" key="1">
    <citation type="submission" date="2023-08" db="EMBL/GenBank/DDBJ databases">
        <title>A Necator americanus chromosomal reference genome.</title>
        <authorList>
            <person name="Ilik V."/>
            <person name="Petrzelkova K.J."/>
            <person name="Pardy F."/>
            <person name="Fuh T."/>
            <person name="Niatou-Singa F.S."/>
            <person name="Gouil Q."/>
            <person name="Baker L."/>
            <person name="Ritchie M.E."/>
            <person name="Jex A.R."/>
            <person name="Gazzola D."/>
            <person name="Li H."/>
            <person name="Toshio Fujiwara R."/>
            <person name="Zhan B."/>
            <person name="Aroian R.V."/>
            <person name="Pafco B."/>
            <person name="Schwarz E.M."/>
        </authorList>
    </citation>
    <scope>NUCLEOTIDE SEQUENCE [LARGE SCALE GENOMIC DNA]</scope>
    <source>
        <strain evidence="1 2">Aroian</strain>
        <tissue evidence="1">Whole animal</tissue>
    </source>
</reference>
<proteinExistence type="predicted"/>